<protein>
    <recommendedName>
        <fullName evidence="4">Transporter</fullName>
    </recommendedName>
</protein>
<feature type="transmembrane region" description="Helical" evidence="1">
    <location>
        <begin position="26"/>
        <end position="47"/>
    </location>
</feature>
<organism evidence="2 3">
    <name type="scientific">Chryseobacterium rhizosphaerae</name>
    <dbReference type="NCBI Taxonomy" id="395937"/>
    <lineage>
        <taxon>Bacteria</taxon>
        <taxon>Pseudomonadati</taxon>
        <taxon>Bacteroidota</taxon>
        <taxon>Flavobacteriia</taxon>
        <taxon>Flavobacteriales</taxon>
        <taxon>Weeksellaceae</taxon>
        <taxon>Chryseobacterium group</taxon>
        <taxon>Chryseobacterium</taxon>
    </lineage>
</organism>
<accession>A0ABX9IQY6</accession>
<comment type="caution">
    <text evidence="2">The sequence shown here is derived from an EMBL/GenBank/DDBJ whole genome shotgun (WGS) entry which is preliminary data.</text>
</comment>
<feature type="transmembrane region" description="Helical" evidence="1">
    <location>
        <begin position="59"/>
        <end position="79"/>
    </location>
</feature>
<evidence type="ECO:0000313" key="2">
    <source>
        <dbReference type="EMBL" id="REC78732.1"/>
    </source>
</evidence>
<evidence type="ECO:0008006" key="4">
    <source>
        <dbReference type="Google" id="ProtNLM"/>
    </source>
</evidence>
<evidence type="ECO:0000313" key="3">
    <source>
        <dbReference type="Proteomes" id="UP000256491"/>
    </source>
</evidence>
<dbReference type="RefSeq" id="WP_115916241.1">
    <property type="nucleotide sequence ID" value="NZ_BJYH01000002.1"/>
</dbReference>
<gene>
    <name evidence="2" type="ORF">DRF57_00145</name>
</gene>
<keyword evidence="1" id="KW-0812">Transmembrane</keyword>
<keyword evidence="3" id="KW-1185">Reference proteome</keyword>
<name>A0ABX9IQY6_9FLAO</name>
<reference evidence="2 3" key="1">
    <citation type="journal article" date="2010" name="Syst. Appl. Microbiol.">
        <title>Four new species of Chryseobacterium from the rhizosphere of coastal sand dune plants, Chryseobacterium elymi sp. nov., Chryseobacterium hagamense sp. nov., Chryseobacterium lathyri sp. nov. and Chryseobacterium rhizosphaerae sp. nov.</title>
        <authorList>
            <person name="Cho S.H."/>
            <person name="Lee K.S."/>
            <person name="Shin D.S."/>
            <person name="Han J.H."/>
            <person name="Park K.S."/>
            <person name="Lee C.H."/>
            <person name="Park K.H."/>
            <person name="Kim S.B."/>
        </authorList>
    </citation>
    <scope>NUCLEOTIDE SEQUENCE [LARGE SCALE GENOMIC DNA]</scope>
    <source>
        <strain evidence="2 3">KCTC 22548</strain>
    </source>
</reference>
<dbReference type="EMBL" id="QNUF01000001">
    <property type="protein sequence ID" value="REC78732.1"/>
    <property type="molecule type" value="Genomic_DNA"/>
</dbReference>
<proteinExistence type="predicted"/>
<keyword evidence="1" id="KW-0472">Membrane</keyword>
<dbReference type="Proteomes" id="UP000256491">
    <property type="component" value="Unassembled WGS sequence"/>
</dbReference>
<keyword evidence="1" id="KW-1133">Transmembrane helix</keyword>
<feature type="transmembrane region" description="Helical" evidence="1">
    <location>
        <begin position="100"/>
        <end position="124"/>
    </location>
</feature>
<evidence type="ECO:0000256" key="1">
    <source>
        <dbReference type="SAM" id="Phobius"/>
    </source>
</evidence>
<sequence length="131" mass="15283">MIFTDYIYYQLTNFYKNFNKDGAEKGYGIVMACGLPCLNIVFLIIILDNYFNTNLGPSNKYSLILYCLPFIFLLGLRYWKFTSYEEIKEKVQKFSKIKSTIADILLIIYVIISIPVFIIFGIYLGSLKNTF</sequence>